<dbReference type="EMBL" id="JAYMYQ010000002">
    <property type="protein sequence ID" value="KAK7350548.1"/>
    <property type="molecule type" value="Genomic_DNA"/>
</dbReference>
<gene>
    <name evidence="1" type="ORF">VNO77_09288</name>
</gene>
<proteinExistence type="predicted"/>
<dbReference type="AlphaFoldDB" id="A0AAN9MEL9"/>
<protein>
    <submittedName>
        <fullName evidence="1">Uncharacterized protein</fullName>
    </submittedName>
</protein>
<name>A0AAN9MEL9_CANGL</name>
<evidence type="ECO:0000313" key="1">
    <source>
        <dbReference type="EMBL" id="KAK7350548.1"/>
    </source>
</evidence>
<reference evidence="1 2" key="1">
    <citation type="submission" date="2024-01" db="EMBL/GenBank/DDBJ databases">
        <title>The genomes of 5 underutilized Papilionoideae crops provide insights into root nodulation and disease resistanc.</title>
        <authorList>
            <person name="Jiang F."/>
        </authorList>
    </citation>
    <scope>NUCLEOTIDE SEQUENCE [LARGE SCALE GENOMIC DNA]</scope>
    <source>
        <strain evidence="1">LVBAO_FW01</strain>
        <tissue evidence="1">Leaves</tissue>
    </source>
</reference>
<sequence>MREDEGPRGNCHRGFGVSDNTKGFGFRERRETIWACAMATLNLGFGDDSCKGEKINLIIFCIGNWDHDYFDKDKGMSMLIRRHDYRSLSSSKRKTNG</sequence>
<comment type="caution">
    <text evidence="1">The sequence shown here is derived from an EMBL/GenBank/DDBJ whole genome shotgun (WGS) entry which is preliminary data.</text>
</comment>
<keyword evidence="2" id="KW-1185">Reference proteome</keyword>
<organism evidence="1 2">
    <name type="scientific">Canavalia gladiata</name>
    <name type="common">Sword bean</name>
    <name type="synonym">Dolichos gladiatus</name>
    <dbReference type="NCBI Taxonomy" id="3824"/>
    <lineage>
        <taxon>Eukaryota</taxon>
        <taxon>Viridiplantae</taxon>
        <taxon>Streptophyta</taxon>
        <taxon>Embryophyta</taxon>
        <taxon>Tracheophyta</taxon>
        <taxon>Spermatophyta</taxon>
        <taxon>Magnoliopsida</taxon>
        <taxon>eudicotyledons</taxon>
        <taxon>Gunneridae</taxon>
        <taxon>Pentapetalae</taxon>
        <taxon>rosids</taxon>
        <taxon>fabids</taxon>
        <taxon>Fabales</taxon>
        <taxon>Fabaceae</taxon>
        <taxon>Papilionoideae</taxon>
        <taxon>50 kb inversion clade</taxon>
        <taxon>NPAAA clade</taxon>
        <taxon>indigoferoid/millettioid clade</taxon>
        <taxon>Phaseoleae</taxon>
        <taxon>Canavalia</taxon>
    </lineage>
</organism>
<dbReference type="Proteomes" id="UP001367508">
    <property type="component" value="Unassembled WGS sequence"/>
</dbReference>
<accession>A0AAN9MEL9</accession>
<evidence type="ECO:0000313" key="2">
    <source>
        <dbReference type="Proteomes" id="UP001367508"/>
    </source>
</evidence>